<sequence>MAKTKIETNVEFGKKYRDKITGLEGIAISISKYQYGCLRVGLQPKAKDDGTVPDAVWFDEESIEKIEPIEKKTGGPQISPKRNSDPKRY</sequence>
<dbReference type="AlphaFoldDB" id="A0A6M3KEQ4"/>
<name>A0A6M3KEQ4_9ZZZZ</name>
<organism evidence="2">
    <name type="scientific">viral metagenome</name>
    <dbReference type="NCBI Taxonomy" id="1070528"/>
    <lineage>
        <taxon>unclassified sequences</taxon>
        <taxon>metagenomes</taxon>
        <taxon>organismal metagenomes</taxon>
    </lineage>
</organism>
<accession>A0A6M3KEQ4</accession>
<gene>
    <name evidence="2" type="ORF">MM415A00737_0001</name>
</gene>
<evidence type="ECO:0000256" key="1">
    <source>
        <dbReference type="SAM" id="MobiDB-lite"/>
    </source>
</evidence>
<feature type="region of interest" description="Disordered" evidence="1">
    <location>
        <begin position="67"/>
        <end position="89"/>
    </location>
</feature>
<protein>
    <submittedName>
        <fullName evidence="2">Uncharacterized protein</fullName>
    </submittedName>
</protein>
<reference evidence="2" key="1">
    <citation type="submission" date="2020-03" db="EMBL/GenBank/DDBJ databases">
        <title>The deep terrestrial virosphere.</title>
        <authorList>
            <person name="Holmfeldt K."/>
            <person name="Nilsson E."/>
            <person name="Simone D."/>
            <person name="Lopez-Fernandez M."/>
            <person name="Wu X."/>
            <person name="de Brujin I."/>
            <person name="Lundin D."/>
            <person name="Andersson A."/>
            <person name="Bertilsson S."/>
            <person name="Dopson M."/>
        </authorList>
    </citation>
    <scope>NUCLEOTIDE SEQUENCE</scope>
    <source>
        <strain evidence="2">MM415A00737</strain>
    </source>
</reference>
<proteinExistence type="predicted"/>
<evidence type="ECO:0000313" key="2">
    <source>
        <dbReference type="EMBL" id="QJA80363.1"/>
    </source>
</evidence>
<dbReference type="EMBL" id="MT142419">
    <property type="protein sequence ID" value="QJA80363.1"/>
    <property type="molecule type" value="Genomic_DNA"/>
</dbReference>